<keyword evidence="10 14" id="KW-1133">Transmembrane helix</keyword>
<evidence type="ECO:0000256" key="2">
    <source>
        <dbReference type="ARBA" id="ARBA00004141"/>
    </source>
</evidence>
<dbReference type="InterPro" id="IPR013083">
    <property type="entry name" value="Znf_RING/FYVE/PHD"/>
</dbReference>
<feature type="signal peptide" evidence="15">
    <location>
        <begin position="1"/>
        <end position="18"/>
    </location>
</feature>
<evidence type="ECO:0000256" key="6">
    <source>
        <dbReference type="ARBA" id="ARBA00022723"/>
    </source>
</evidence>
<keyword evidence="15" id="KW-0732">Signal</keyword>
<keyword evidence="5 14" id="KW-0812">Transmembrane</keyword>
<sequence length="514" mass="54063">MATLFSLALLSLGVLASAQSLQPSNGSLPNSEQTQMELSGSQFSTEVFPIAPLNGKAGAGGGMVTVATVRPQGVLTLADYSTAADLNTSAIAFISCDPNGSNIDPFEVAAKAAGASAVVLYSFEYQACILNGSLDQGTYFTMISLNDSQAVLDSANGYKVDGQPGSLSVQIGLTNSTGTSENSPQPSDSSLGSPAPTTAVAMSILYSITGIITLLFLVIIGTGAIRAHRNPERYGPRTGVPGRPRQSRAKGLARAMLETLPIVKFGDPEPVRPVKPVSEDVELEDGQLGAHATPATARSAAADASAQATKETSSPHTKDSAAPDGAGLAAVNTGSAKDEEETSPKEGDLGCSICTDDFNTGEDVRVLPCNHKYHPACIDPWLLNVSGTCPLCRHDLRPATSETSSPQGYANANVDGEPPPPVPVNDGADNPGEQASSHGSAHQRHRVSRLLDLRRLRHAPPEERIEALRRLRVETQRAGEQNEAGEEPSRRAQRTGRLRDRFRVRTRAQDEPTS</sequence>
<evidence type="ECO:0000256" key="9">
    <source>
        <dbReference type="ARBA" id="ARBA00022833"/>
    </source>
</evidence>
<accession>A0AAD9SX57</accession>
<keyword evidence="7 12" id="KW-0863">Zinc-finger</keyword>
<keyword evidence="8" id="KW-0833">Ubl conjugation pathway</keyword>
<evidence type="ECO:0000259" key="16">
    <source>
        <dbReference type="PROSITE" id="PS50089"/>
    </source>
</evidence>
<feature type="domain" description="RING-type" evidence="16">
    <location>
        <begin position="351"/>
        <end position="393"/>
    </location>
</feature>
<comment type="caution">
    <text evidence="17">The sequence shown here is derived from an EMBL/GenBank/DDBJ whole genome shotgun (WGS) entry which is preliminary data.</text>
</comment>
<dbReference type="GO" id="GO:0016020">
    <property type="term" value="C:membrane"/>
    <property type="evidence" value="ECO:0007669"/>
    <property type="project" value="UniProtKB-SubCell"/>
</dbReference>
<feature type="region of interest" description="Disordered" evidence="13">
    <location>
        <begin position="229"/>
        <end position="249"/>
    </location>
</feature>
<dbReference type="Pfam" id="PF13639">
    <property type="entry name" value="zf-RING_2"/>
    <property type="match status" value="1"/>
</dbReference>
<dbReference type="PANTHER" id="PTHR45977">
    <property type="entry name" value="TARGET OF ERK KINASE MPK-1"/>
    <property type="match status" value="1"/>
</dbReference>
<keyword evidence="18" id="KW-1185">Reference proteome</keyword>
<dbReference type="PANTHER" id="PTHR45977:SF4">
    <property type="entry name" value="RING-TYPE DOMAIN-CONTAINING PROTEIN"/>
    <property type="match status" value="1"/>
</dbReference>
<feature type="compositionally biased region" description="Low complexity" evidence="13">
    <location>
        <begin position="290"/>
        <end position="309"/>
    </location>
</feature>
<dbReference type="Proteomes" id="UP001285354">
    <property type="component" value="Unassembled WGS sequence"/>
</dbReference>
<evidence type="ECO:0000256" key="1">
    <source>
        <dbReference type="ARBA" id="ARBA00000900"/>
    </source>
</evidence>
<dbReference type="InterPro" id="IPR001841">
    <property type="entry name" value="Znf_RING"/>
</dbReference>
<evidence type="ECO:0000313" key="18">
    <source>
        <dbReference type="Proteomes" id="UP001285354"/>
    </source>
</evidence>
<keyword evidence="6" id="KW-0479">Metal-binding</keyword>
<evidence type="ECO:0000256" key="10">
    <source>
        <dbReference type="ARBA" id="ARBA00022989"/>
    </source>
</evidence>
<reference evidence="17" key="1">
    <citation type="submission" date="2023-06" db="EMBL/GenBank/DDBJ databases">
        <title>Draft genome of Marssonina rosae.</title>
        <authorList>
            <person name="Cheng Q."/>
        </authorList>
    </citation>
    <scope>NUCLEOTIDE SEQUENCE</scope>
    <source>
        <strain evidence="17">R4</strain>
    </source>
</reference>
<proteinExistence type="predicted"/>
<organism evidence="17 18">
    <name type="scientific">Diplocarpon rosae</name>
    <dbReference type="NCBI Taxonomy" id="946125"/>
    <lineage>
        <taxon>Eukaryota</taxon>
        <taxon>Fungi</taxon>
        <taxon>Dikarya</taxon>
        <taxon>Ascomycota</taxon>
        <taxon>Pezizomycotina</taxon>
        <taxon>Leotiomycetes</taxon>
        <taxon>Helotiales</taxon>
        <taxon>Drepanopezizaceae</taxon>
        <taxon>Diplocarpon</taxon>
    </lineage>
</organism>
<evidence type="ECO:0000256" key="12">
    <source>
        <dbReference type="PROSITE-ProRule" id="PRU00175"/>
    </source>
</evidence>
<keyword evidence="11 14" id="KW-0472">Membrane</keyword>
<feature type="chain" id="PRO_5042075919" description="RING-type E3 ubiquitin transferase" evidence="15">
    <location>
        <begin position="19"/>
        <end position="514"/>
    </location>
</feature>
<feature type="region of interest" description="Disordered" evidence="13">
    <location>
        <begin position="170"/>
        <end position="194"/>
    </location>
</feature>
<dbReference type="EMBL" id="JAUBYV010000010">
    <property type="protein sequence ID" value="KAK2624335.1"/>
    <property type="molecule type" value="Genomic_DNA"/>
</dbReference>
<evidence type="ECO:0000256" key="5">
    <source>
        <dbReference type="ARBA" id="ARBA00022692"/>
    </source>
</evidence>
<evidence type="ECO:0000256" key="4">
    <source>
        <dbReference type="ARBA" id="ARBA00022679"/>
    </source>
</evidence>
<feature type="transmembrane region" description="Helical" evidence="14">
    <location>
        <begin position="204"/>
        <end position="225"/>
    </location>
</feature>
<comment type="subcellular location">
    <subcellularLocation>
        <location evidence="2">Membrane</location>
        <topology evidence="2">Multi-pass membrane protein</topology>
    </subcellularLocation>
</comment>
<evidence type="ECO:0000256" key="3">
    <source>
        <dbReference type="ARBA" id="ARBA00012483"/>
    </source>
</evidence>
<dbReference type="PROSITE" id="PS50089">
    <property type="entry name" value="ZF_RING_2"/>
    <property type="match status" value="1"/>
</dbReference>
<evidence type="ECO:0000256" key="13">
    <source>
        <dbReference type="SAM" id="MobiDB-lite"/>
    </source>
</evidence>
<dbReference type="GO" id="GO:0061630">
    <property type="term" value="F:ubiquitin protein ligase activity"/>
    <property type="evidence" value="ECO:0007669"/>
    <property type="project" value="UniProtKB-EC"/>
</dbReference>
<dbReference type="AlphaFoldDB" id="A0AAD9SX57"/>
<feature type="region of interest" description="Disordered" evidence="13">
    <location>
        <begin position="476"/>
        <end position="514"/>
    </location>
</feature>
<dbReference type="CDD" id="cd16454">
    <property type="entry name" value="RING-H2_PA-TM-RING"/>
    <property type="match status" value="1"/>
</dbReference>
<keyword evidence="9" id="KW-0862">Zinc</keyword>
<dbReference type="Gene3D" id="3.30.40.10">
    <property type="entry name" value="Zinc/RING finger domain, C3HC4 (zinc finger)"/>
    <property type="match status" value="1"/>
</dbReference>
<feature type="compositionally biased region" description="Basic and acidic residues" evidence="13">
    <location>
        <begin position="497"/>
        <end position="514"/>
    </location>
</feature>
<dbReference type="GO" id="GO:0006511">
    <property type="term" value="P:ubiquitin-dependent protein catabolic process"/>
    <property type="evidence" value="ECO:0007669"/>
    <property type="project" value="TreeGrafter"/>
</dbReference>
<dbReference type="SUPFAM" id="SSF57850">
    <property type="entry name" value="RING/U-box"/>
    <property type="match status" value="1"/>
</dbReference>
<evidence type="ECO:0000256" key="8">
    <source>
        <dbReference type="ARBA" id="ARBA00022786"/>
    </source>
</evidence>
<protein>
    <recommendedName>
        <fullName evidence="3">RING-type E3 ubiquitin transferase</fullName>
        <ecNumber evidence="3">2.3.2.27</ecNumber>
    </recommendedName>
</protein>
<evidence type="ECO:0000313" key="17">
    <source>
        <dbReference type="EMBL" id="KAK2624335.1"/>
    </source>
</evidence>
<gene>
    <name evidence="17" type="ORF">QTJ16_006285</name>
</gene>
<dbReference type="GO" id="GO:0016567">
    <property type="term" value="P:protein ubiquitination"/>
    <property type="evidence" value="ECO:0007669"/>
    <property type="project" value="TreeGrafter"/>
</dbReference>
<evidence type="ECO:0000256" key="11">
    <source>
        <dbReference type="ARBA" id="ARBA00023136"/>
    </source>
</evidence>
<feature type="region of interest" description="Disordered" evidence="13">
    <location>
        <begin position="398"/>
        <end position="455"/>
    </location>
</feature>
<comment type="catalytic activity">
    <reaction evidence="1">
        <text>S-ubiquitinyl-[E2 ubiquitin-conjugating enzyme]-L-cysteine + [acceptor protein]-L-lysine = [E2 ubiquitin-conjugating enzyme]-L-cysteine + N(6)-ubiquitinyl-[acceptor protein]-L-lysine.</text>
        <dbReference type="EC" id="2.3.2.27"/>
    </reaction>
</comment>
<feature type="compositionally biased region" description="Polar residues" evidence="13">
    <location>
        <begin position="400"/>
        <end position="410"/>
    </location>
</feature>
<dbReference type="SMART" id="SM00184">
    <property type="entry name" value="RING"/>
    <property type="match status" value="1"/>
</dbReference>
<evidence type="ECO:0000256" key="7">
    <source>
        <dbReference type="ARBA" id="ARBA00022771"/>
    </source>
</evidence>
<keyword evidence="4" id="KW-0808">Transferase</keyword>
<feature type="region of interest" description="Disordered" evidence="13">
    <location>
        <begin position="290"/>
        <end position="352"/>
    </location>
</feature>
<name>A0AAD9SX57_9HELO</name>
<dbReference type="GO" id="GO:0008270">
    <property type="term" value="F:zinc ion binding"/>
    <property type="evidence" value="ECO:0007669"/>
    <property type="project" value="UniProtKB-KW"/>
</dbReference>
<dbReference type="EC" id="2.3.2.27" evidence="3"/>
<evidence type="ECO:0000256" key="14">
    <source>
        <dbReference type="SAM" id="Phobius"/>
    </source>
</evidence>
<evidence type="ECO:0000256" key="15">
    <source>
        <dbReference type="SAM" id="SignalP"/>
    </source>
</evidence>